<dbReference type="Proteomes" id="UP000276133">
    <property type="component" value="Unassembled WGS sequence"/>
</dbReference>
<dbReference type="InterPro" id="IPR001972">
    <property type="entry name" value="Stomatin_HflK_fam"/>
</dbReference>
<dbReference type="GO" id="GO:0005886">
    <property type="term" value="C:plasma membrane"/>
    <property type="evidence" value="ECO:0007669"/>
    <property type="project" value="InterPro"/>
</dbReference>
<dbReference type="STRING" id="10195.A0A3M7R6Q2"/>
<dbReference type="PANTHER" id="PTHR10264">
    <property type="entry name" value="BAND 7 PROTEIN-RELATED"/>
    <property type="match status" value="1"/>
</dbReference>
<organism evidence="6 7">
    <name type="scientific">Brachionus plicatilis</name>
    <name type="common">Marine rotifer</name>
    <name type="synonym">Brachionus muelleri</name>
    <dbReference type="NCBI Taxonomy" id="10195"/>
    <lineage>
        <taxon>Eukaryota</taxon>
        <taxon>Metazoa</taxon>
        <taxon>Spiralia</taxon>
        <taxon>Gnathifera</taxon>
        <taxon>Rotifera</taxon>
        <taxon>Eurotatoria</taxon>
        <taxon>Monogononta</taxon>
        <taxon>Pseudotrocha</taxon>
        <taxon>Ploima</taxon>
        <taxon>Brachionidae</taxon>
        <taxon>Brachionus</taxon>
    </lineage>
</organism>
<evidence type="ECO:0000256" key="2">
    <source>
        <dbReference type="ARBA" id="ARBA00008164"/>
    </source>
</evidence>
<dbReference type="InterPro" id="IPR036013">
    <property type="entry name" value="Band_7/SPFH_dom_sf"/>
</dbReference>
<dbReference type="InterPro" id="IPR001107">
    <property type="entry name" value="Band_7"/>
</dbReference>
<dbReference type="Gene3D" id="6.10.250.2090">
    <property type="match status" value="1"/>
</dbReference>
<evidence type="ECO:0000256" key="1">
    <source>
        <dbReference type="ARBA" id="ARBA00004370"/>
    </source>
</evidence>
<evidence type="ECO:0000259" key="5">
    <source>
        <dbReference type="SMART" id="SM00244"/>
    </source>
</evidence>
<feature type="domain" description="Band 7" evidence="5">
    <location>
        <begin position="42"/>
        <end position="201"/>
    </location>
</feature>
<keyword evidence="3 4" id="KW-0472">Membrane</keyword>
<protein>
    <submittedName>
        <fullName evidence="6">Mechanosensory 2</fullName>
    </submittedName>
</protein>
<dbReference type="PRINTS" id="PR00721">
    <property type="entry name" value="STOMATIN"/>
</dbReference>
<name>A0A3M7R6Q2_BRAPC</name>
<feature type="transmembrane region" description="Helical" evidence="4">
    <location>
        <begin position="21"/>
        <end position="47"/>
    </location>
</feature>
<keyword evidence="7" id="KW-1185">Reference proteome</keyword>
<gene>
    <name evidence="6" type="ORF">BpHYR1_008814</name>
</gene>
<accession>A0A3M7R6Q2</accession>
<evidence type="ECO:0000256" key="3">
    <source>
        <dbReference type="ARBA" id="ARBA00023136"/>
    </source>
</evidence>
<evidence type="ECO:0000313" key="7">
    <source>
        <dbReference type="Proteomes" id="UP000276133"/>
    </source>
</evidence>
<evidence type="ECO:0000313" key="6">
    <source>
        <dbReference type="EMBL" id="RNA19220.1"/>
    </source>
</evidence>
<evidence type="ECO:0000256" key="4">
    <source>
        <dbReference type="SAM" id="Phobius"/>
    </source>
</evidence>
<dbReference type="Pfam" id="PF01145">
    <property type="entry name" value="Band_7"/>
    <property type="match status" value="1"/>
</dbReference>
<dbReference type="PANTHER" id="PTHR10264:SF19">
    <property type="entry name" value="AT06885P-RELATED"/>
    <property type="match status" value="1"/>
</dbReference>
<keyword evidence="4" id="KW-1133">Transmembrane helix</keyword>
<proteinExistence type="inferred from homology"/>
<dbReference type="SMART" id="SM00244">
    <property type="entry name" value="PHB"/>
    <property type="match status" value="1"/>
</dbReference>
<dbReference type="EMBL" id="REGN01004084">
    <property type="protein sequence ID" value="RNA19220.1"/>
    <property type="molecule type" value="Genomic_DNA"/>
</dbReference>
<dbReference type="SUPFAM" id="SSF117892">
    <property type="entry name" value="Band 7/SPFH domain"/>
    <property type="match status" value="1"/>
</dbReference>
<dbReference type="Gene3D" id="3.30.479.30">
    <property type="entry name" value="Band 7 domain"/>
    <property type="match status" value="1"/>
</dbReference>
<comment type="caution">
    <text evidence="6">The sequence shown here is derived from an EMBL/GenBank/DDBJ whole genome shotgun (WGS) entry which is preliminary data.</text>
</comment>
<dbReference type="AlphaFoldDB" id="A0A3M7R6Q2"/>
<keyword evidence="4" id="KW-0812">Transmembrane</keyword>
<reference evidence="6 7" key="1">
    <citation type="journal article" date="2018" name="Sci. Rep.">
        <title>Genomic signatures of local adaptation to the degree of environmental predictability in rotifers.</title>
        <authorList>
            <person name="Franch-Gras L."/>
            <person name="Hahn C."/>
            <person name="Garcia-Roger E.M."/>
            <person name="Carmona M.J."/>
            <person name="Serra M."/>
            <person name="Gomez A."/>
        </authorList>
    </citation>
    <scope>NUCLEOTIDE SEQUENCE [LARGE SCALE GENOMIC DNA]</scope>
    <source>
        <strain evidence="6">HYR1</strain>
    </source>
</reference>
<comment type="similarity">
    <text evidence="2">Belongs to the band 7/mec-2 family.</text>
</comment>
<comment type="subcellular location">
    <subcellularLocation>
        <location evidence="1">Membrane</location>
    </subcellularLocation>
</comment>
<dbReference type="OrthoDB" id="2105077at2759"/>
<dbReference type="InterPro" id="IPR043202">
    <property type="entry name" value="Band-7_stomatin-like"/>
</dbReference>
<dbReference type="FunFam" id="3.30.479.30:FF:000002">
    <property type="entry name" value="band 7 protein AGAP004871"/>
    <property type="match status" value="1"/>
</dbReference>
<sequence>MESVQSEDTKNQPEEGFGVCAYVLIGFSYIIFIFTFPLSLLFCIKIVKEYERAVILRLGRILPGGAKGPGLFFILPCIDQIVSIDLRTITFDVPPQEILTKDSVTITVDAVCYFKIFDPVISVINVENAQFSTRLLAATTLRNILGTRTLQEILQDKEIIAQNMQETLDNTTDSWGIKVERVEVKDVRLPVNMQRAMATEAESTREARAKVIAAEGEQKASVALKQAADIIHQSPVALQLRYLQTLTNISAEKNSTIIFPIPIEMLKSFSKS</sequence>